<accession>A0AAD2D8X8</accession>
<dbReference type="AlphaFoldDB" id="A0AAD2D8X8"/>
<keyword evidence="2" id="KW-1185">Reference proteome</keyword>
<dbReference type="EMBL" id="CAMPGE010026282">
    <property type="protein sequence ID" value="CAI2383976.1"/>
    <property type="molecule type" value="Genomic_DNA"/>
</dbReference>
<evidence type="ECO:0000313" key="2">
    <source>
        <dbReference type="Proteomes" id="UP001295684"/>
    </source>
</evidence>
<comment type="caution">
    <text evidence="1">The sequence shown here is derived from an EMBL/GenBank/DDBJ whole genome shotgun (WGS) entry which is preliminary data.</text>
</comment>
<protein>
    <submittedName>
        <fullName evidence="1">Uncharacterized protein</fullName>
    </submittedName>
</protein>
<sequence length="203" mass="22704">MKRNSANLQAKSVKNCGGMMQHLDPRNLISRPICNFKRLGSKHSASVTAMNLTPNYDLVQFQRQMSSAGPPGPATVSVSCLSEYENKSEHKTPSKGSLLKTIEDLNLNALKLGVNSEKPRHKYQKSYDIQNRMQILNNKKVIDMRKSPTELTGSACKSTISVKSELKKKARKFVGSLVIDKKSKLYQQTHLGSKSYKEFEKTG</sequence>
<reference evidence="1" key="1">
    <citation type="submission" date="2023-07" db="EMBL/GenBank/DDBJ databases">
        <authorList>
            <consortium name="AG Swart"/>
            <person name="Singh M."/>
            <person name="Singh A."/>
            <person name="Seah K."/>
            <person name="Emmerich C."/>
        </authorList>
    </citation>
    <scope>NUCLEOTIDE SEQUENCE</scope>
    <source>
        <strain evidence="1">DP1</strain>
    </source>
</reference>
<gene>
    <name evidence="1" type="ORF">ECRASSUSDP1_LOCUS25495</name>
</gene>
<dbReference type="Proteomes" id="UP001295684">
    <property type="component" value="Unassembled WGS sequence"/>
</dbReference>
<proteinExistence type="predicted"/>
<organism evidence="1 2">
    <name type="scientific">Euplotes crassus</name>
    <dbReference type="NCBI Taxonomy" id="5936"/>
    <lineage>
        <taxon>Eukaryota</taxon>
        <taxon>Sar</taxon>
        <taxon>Alveolata</taxon>
        <taxon>Ciliophora</taxon>
        <taxon>Intramacronucleata</taxon>
        <taxon>Spirotrichea</taxon>
        <taxon>Hypotrichia</taxon>
        <taxon>Euplotida</taxon>
        <taxon>Euplotidae</taxon>
        <taxon>Moneuplotes</taxon>
    </lineage>
</organism>
<name>A0AAD2D8X8_EUPCR</name>
<evidence type="ECO:0000313" key="1">
    <source>
        <dbReference type="EMBL" id="CAI2383976.1"/>
    </source>
</evidence>